<evidence type="ECO:0000313" key="1">
    <source>
        <dbReference type="EMBL" id="VDP70091.1"/>
    </source>
</evidence>
<reference evidence="1 2" key="2">
    <citation type="submission" date="2018-11" db="EMBL/GenBank/DDBJ databases">
        <authorList>
            <consortium name="Pathogen Informatics"/>
        </authorList>
    </citation>
    <scope>NUCLEOTIDE SEQUENCE [LARGE SCALE GENOMIC DNA]</scope>
    <source>
        <strain evidence="1 2">Egypt</strain>
    </source>
</reference>
<evidence type="ECO:0000313" key="2">
    <source>
        <dbReference type="Proteomes" id="UP000272942"/>
    </source>
</evidence>
<name>A0A183A9J9_9TREM</name>
<protein>
    <submittedName>
        <fullName evidence="3">Glyco_transf_41 domain-containing protein</fullName>
    </submittedName>
</protein>
<evidence type="ECO:0000313" key="3">
    <source>
        <dbReference type="WBParaSite" id="ECPE_0000363701-mRNA-1"/>
    </source>
</evidence>
<dbReference type="WBParaSite" id="ECPE_0000363701-mRNA-1">
    <property type="protein sequence ID" value="ECPE_0000363701-mRNA-1"/>
    <property type="gene ID" value="ECPE_0000363701"/>
</dbReference>
<sequence length="189" mass="21830">MVTTRPYTDLGMTESENVGLVGRSDKHIVLINSNEVPFYHLVHYFTRETMHNEPQVHDLNIAYFLYYTHMYFAWMQVEPNLSVVAVEQGSNHSELYGANMALPIPALTTMYAPGNITKVLAFVRECYEHVREVNHLNKTAHAFVSTLRTSATLEINQKLVEETTKRFREMSEPGAYHLLWEDQTLMVSF</sequence>
<organism evidence="3">
    <name type="scientific">Echinostoma caproni</name>
    <dbReference type="NCBI Taxonomy" id="27848"/>
    <lineage>
        <taxon>Eukaryota</taxon>
        <taxon>Metazoa</taxon>
        <taxon>Spiralia</taxon>
        <taxon>Lophotrochozoa</taxon>
        <taxon>Platyhelminthes</taxon>
        <taxon>Trematoda</taxon>
        <taxon>Digenea</taxon>
        <taxon>Plagiorchiida</taxon>
        <taxon>Echinostomata</taxon>
        <taxon>Echinostomatoidea</taxon>
        <taxon>Echinostomatidae</taxon>
        <taxon>Echinostoma</taxon>
    </lineage>
</organism>
<gene>
    <name evidence="1" type="ORF">ECPE_LOCUS3634</name>
</gene>
<dbReference type="AlphaFoldDB" id="A0A183A9J9"/>
<accession>A0A183A9J9</accession>
<reference evidence="3" key="1">
    <citation type="submission" date="2016-06" db="UniProtKB">
        <authorList>
            <consortium name="WormBaseParasite"/>
        </authorList>
    </citation>
    <scope>IDENTIFICATION</scope>
</reference>
<dbReference type="Proteomes" id="UP000272942">
    <property type="component" value="Unassembled WGS sequence"/>
</dbReference>
<dbReference type="EMBL" id="UZAN01040566">
    <property type="protein sequence ID" value="VDP70091.1"/>
    <property type="molecule type" value="Genomic_DNA"/>
</dbReference>
<proteinExistence type="predicted"/>
<keyword evidence="2" id="KW-1185">Reference proteome</keyword>
<dbReference type="OrthoDB" id="6247845at2759"/>